<dbReference type="EMBL" id="MH396009">
    <property type="protein sequence ID" value="AXI96076.1"/>
    <property type="molecule type" value="Genomic_DNA"/>
</dbReference>
<reference evidence="1" key="1">
    <citation type="journal article" date="2018" name="J. Phycol.">
        <title>Organellar genomics: a useful tool to study evolutionary relationships and molecular evolution in Gracilariaceae (Rhodophyta).</title>
        <authorList>
            <person name="Iha C."/>
            <person name="Grassa C.J."/>
            <person name="de M Lyra G."/>
            <person name="Davis C.C."/>
            <person name="Verbruggen H."/>
            <person name="Oliveira M.C."/>
        </authorList>
    </citation>
    <scope>NUCLEOTIDE SEQUENCE</scope>
</reference>
<dbReference type="AlphaFoldDB" id="A0A345U6J0"/>
<organism evidence="1">
    <name type="scientific">Gracilaria caudata</name>
    <dbReference type="NCBI Taxonomy" id="2572395"/>
    <lineage>
        <taxon>Eukaryota</taxon>
        <taxon>Rhodophyta</taxon>
        <taxon>Florideophyceae</taxon>
        <taxon>Rhodymeniophycidae</taxon>
        <taxon>Gracilariales</taxon>
        <taxon>Gracilariaceae</taxon>
        <taxon>Gracilaria</taxon>
    </lineage>
</organism>
<protein>
    <recommendedName>
        <fullName evidence="2">Ycf80</fullName>
    </recommendedName>
</protein>
<proteinExistence type="predicted"/>
<dbReference type="RefSeq" id="YP_009510403.1">
    <property type="nucleotide sequence ID" value="NC_039139.1"/>
</dbReference>
<geneLocation type="chloroplast" evidence="1"/>
<keyword evidence="1" id="KW-0934">Plastid</keyword>
<accession>A0A345U6J0</accession>
<name>A0A345U6J0_9FLOR</name>
<dbReference type="GeneID" id="37622899"/>
<evidence type="ECO:0000313" key="1">
    <source>
        <dbReference type="EMBL" id="AXI96076.1"/>
    </source>
</evidence>
<keyword evidence="1" id="KW-0150">Chloroplast</keyword>
<gene>
    <name evidence="1" type="primary">orf444</name>
</gene>
<sequence length="444" mass="53508">MYYINNHLSSLLFAKNVLSSSYDSRTSPMSKPLVSRQFIGKLINQYWQEKIFLSTPSIHAEKYINQLKLEGVLIYKNEQKKFLLDFSRALLSGRIETSLNYGTVNLNNNQYLSYIWKKGFNFSLPKKSISSLFDYNSFSFHKDQVMFIHQLQNQPLPLFTVVNNMNQMILADSSEENIGNLHSIDKIYKWYYDKFILNNTRLPIYYGLFFIHPIDAIEYADYIKSKYINSSKEKQLNLFSSHLSTYYKVTRMNLKNLQFRLIPDLKEISKILYKYRYYRNLKFHKYQKYSKNFFQGQPLYIIEPFWAYNRKTNKMSLLNYYYNCKSNINHKITEYQAVFTNYATLLKAWHKFKQKQIDYKIPNKPKVIIYNLEDFIKTHEYNNEIKENNILFIPSQESYQFIKHYNFVNNQNKIKRIFSNKLLGLKILTQRIFWSLTSRQPVNW</sequence>
<evidence type="ECO:0008006" key="2">
    <source>
        <dbReference type="Google" id="ProtNLM"/>
    </source>
</evidence>